<keyword evidence="1" id="KW-0472">Membrane</keyword>
<comment type="caution">
    <text evidence="2">The sequence shown here is derived from an EMBL/GenBank/DDBJ whole genome shotgun (WGS) entry which is preliminary data.</text>
</comment>
<reference evidence="2" key="1">
    <citation type="journal article" date="2015" name="Nature">
        <title>Complex archaea that bridge the gap between prokaryotes and eukaryotes.</title>
        <authorList>
            <person name="Spang A."/>
            <person name="Saw J.H."/>
            <person name="Jorgensen S.L."/>
            <person name="Zaremba-Niedzwiedzka K."/>
            <person name="Martijn J."/>
            <person name="Lind A.E."/>
            <person name="van Eijk R."/>
            <person name="Schleper C."/>
            <person name="Guy L."/>
            <person name="Ettema T.J."/>
        </authorList>
    </citation>
    <scope>NUCLEOTIDE SEQUENCE</scope>
</reference>
<evidence type="ECO:0000313" key="2">
    <source>
        <dbReference type="EMBL" id="KKN48533.1"/>
    </source>
</evidence>
<protein>
    <submittedName>
        <fullName evidence="2">Uncharacterized protein</fullName>
    </submittedName>
</protein>
<keyword evidence="1" id="KW-1133">Transmembrane helix</keyword>
<sequence>MKGDEKLDALIGVFIMFWAGYLYGASHNIVLGVIVWCGLGFLYQIYPFLPFKHKHKQNNYKGG</sequence>
<evidence type="ECO:0000256" key="1">
    <source>
        <dbReference type="SAM" id="Phobius"/>
    </source>
</evidence>
<feature type="transmembrane region" description="Helical" evidence="1">
    <location>
        <begin position="29"/>
        <end position="49"/>
    </location>
</feature>
<name>A0A0F9U4G7_9ZZZZ</name>
<dbReference type="EMBL" id="LAZR01001217">
    <property type="protein sequence ID" value="KKN48533.1"/>
    <property type="molecule type" value="Genomic_DNA"/>
</dbReference>
<feature type="transmembrane region" description="Helical" evidence="1">
    <location>
        <begin position="7"/>
        <end position="23"/>
    </location>
</feature>
<gene>
    <name evidence="2" type="ORF">LCGC14_0652260</name>
</gene>
<organism evidence="2">
    <name type="scientific">marine sediment metagenome</name>
    <dbReference type="NCBI Taxonomy" id="412755"/>
    <lineage>
        <taxon>unclassified sequences</taxon>
        <taxon>metagenomes</taxon>
        <taxon>ecological metagenomes</taxon>
    </lineage>
</organism>
<proteinExistence type="predicted"/>
<accession>A0A0F9U4G7</accession>
<keyword evidence="1" id="KW-0812">Transmembrane</keyword>
<dbReference type="AlphaFoldDB" id="A0A0F9U4G7"/>